<dbReference type="PANTHER" id="PTHR46211:SF14">
    <property type="entry name" value="GLYCEROPHOSPHODIESTER PHOSPHODIESTERASE"/>
    <property type="match status" value="1"/>
</dbReference>
<dbReference type="Pfam" id="PF03009">
    <property type="entry name" value="GDPD"/>
    <property type="match status" value="1"/>
</dbReference>
<dbReference type="SUPFAM" id="SSF51695">
    <property type="entry name" value="PLC-like phosphodiesterases"/>
    <property type="match status" value="1"/>
</dbReference>
<dbReference type="GO" id="GO:0006629">
    <property type="term" value="P:lipid metabolic process"/>
    <property type="evidence" value="ECO:0007669"/>
    <property type="project" value="InterPro"/>
</dbReference>
<dbReference type="OrthoDB" id="384721at2"/>
<dbReference type="STRING" id="1798.AWC30_12365"/>
<dbReference type="Gene3D" id="3.20.20.190">
    <property type="entry name" value="Phosphatidylinositol (PI) phosphodiesterase"/>
    <property type="match status" value="1"/>
</dbReference>
<sequence>MTAPPRGAPVAVLVVVLLLGALLAAPVRAEPATFDLQAHRGGRGETTESSPAAFAHALRVGVDTLELDVVLTADRRPLVWHDPVIEAAKCRDTAPAVPADPAFPYVGKRVHDLTLAQVRTLDCGIRLPEFPAATALPGTRLATLPEVFDLVAAAGADVGFNIETKVEADDPAASASPAEFVEVILAAVRAAGLTDRVIIQSFDWRTLPLVRRAEPAIRLAALWEEHTWRPGSPWLAGVDPADGTDPLTAVRGIGADIASPPHQAVDAVFVQRAHALGLAVIPWTVNDAATLRAQIDAGVDGVITDYPSMAREVLAGLGMPLPRAYPG</sequence>
<dbReference type="RefSeq" id="WP_085110494.1">
    <property type="nucleotide sequence ID" value="NZ_JACKSN010000096.1"/>
</dbReference>
<dbReference type="InterPro" id="IPR017946">
    <property type="entry name" value="PLC-like_Pdiesterase_TIM-brl"/>
</dbReference>
<dbReference type="PANTHER" id="PTHR46211">
    <property type="entry name" value="GLYCEROPHOSPHORYL DIESTER PHOSPHODIESTERASE"/>
    <property type="match status" value="1"/>
</dbReference>
<accession>A0A1X2EHF5</accession>
<protein>
    <submittedName>
        <fullName evidence="2">Glycerophosphodiester phosphodiesterase</fullName>
    </submittedName>
</protein>
<dbReference type="GO" id="GO:0008081">
    <property type="term" value="F:phosphoric diester hydrolase activity"/>
    <property type="evidence" value="ECO:0007669"/>
    <property type="project" value="InterPro"/>
</dbReference>
<gene>
    <name evidence="2" type="ORF">AWC30_12365</name>
</gene>
<name>A0A1X2EHF5_9MYCO</name>
<comment type="caution">
    <text evidence="2">The sequence shown here is derived from an EMBL/GenBank/DDBJ whole genome shotgun (WGS) entry which is preliminary data.</text>
</comment>
<organism evidence="2 3">
    <name type="scientific">Mycolicibacillus trivialis</name>
    <dbReference type="NCBI Taxonomy" id="1798"/>
    <lineage>
        <taxon>Bacteria</taxon>
        <taxon>Bacillati</taxon>
        <taxon>Actinomycetota</taxon>
        <taxon>Actinomycetes</taxon>
        <taxon>Mycobacteriales</taxon>
        <taxon>Mycobacteriaceae</taxon>
        <taxon>Mycolicibacillus</taxon>
    </lineage>
</organism>
<reference evidence="2 3" key="1">
    <citation type="submission" date="2016-01" db="EMBL/GenBank/DDBJ databases">
        <title>The new phylogeny of the genus Mycobacterium.</title>
        <authorList>
            <person name="Tarcisio F."/>
            <person name="Conor M."/>
            <person name="Antonella G."/>
            <person name="Elisabetta G."/>
            <person name="Giulia F.S."/>
            <person name="Sara T."/>
            <person name="Anna F."/>
            <person name="Clotilde B."/>
            <person name="Roberto B."/>
            <person name="Veronica D.S."/>
            <person name="Fabio R."/>
            <person name="Monica P."/>
            <person name="Olivier J."/>
            <person name="Enrico T."/>
            <person name="Nicola S."/>
        </authorList>
    </citation>
    <scope>NUCLEOTIDE SEQUENCE [LARGE SCALE GENOMIC DNA]</scope>
    <source>
        <strain evidence="2 3">DSM 44153</strain>
    </source>
</reference>
<evidence type="ECO:0000313" key="2">
    <source>
        <dbReference type="EMBL" id="ORX02374.1"/>
    </source>
</evidence>
<dbReference type="PROSITE" id="PS51704">
    <property type="entry name" value="GP_PDE"/>
    <property type="match status" value="1"/>
</dbReference>
<dbReference type="InterPro" id="IPR030395">
    <property type="entry name" value="GP_PDE_dom"/>
</dbReference>
<dbReference type="Proteomes" id="UP000193090">
    <property type="component" value="Unassembled WGS sequence"/>
</dbReference>
<proteinExistence type="predicted"/>
<keyword evidence="3" id="KW-1185">Reference proteome</keyword>
<dbReference type="EMBL" id="LQPZ01000032">
    <property type="protein sequence ID" value="ORX02374.1"/>
    <property type="molecule type" value="Genomic_DNA"/>
</dbReference>
<dbReference type="CDD" id="cd08567">
    <property type="entry name" value="GDPD_SpGDE_like"/>
    <property type="match status" value="1"/>
</dbReference>
<feature type="domain" description="GP-PDE" evidence="1">
    <location>
        <begin position="34"/>
        <end position="314"/>
    </location>
</feature>
<evidence type="ECO:0000313" key="3">
    <source>
        <dbReference type="Proteomes" id="UP000193090"/>
    </source>
</evidence>
<dbReference type="AlphaFoldDB" id="A0A1X2EHF5"/>
<evidence type="ECO:0000259" key="1">
    <source>
        <dbReference type="PROSITE" id="PS51704"/>
    </source>
</evidence>